<keyword evidence="11" id="KW-1185">Reference proteome</keyword>
<evidence type="ECO:0000313" key="12">
    <source>
        <dbReference type="Proteomes" id="UP000320475"/>
    </source>
</evidence>
<feature type="transmembrane region" description="Helical" evidence="8">
    <location>
        <begin position="395"/>
        <end position="413"/>
    </location>
</feature>
<feature type="transmembrane region" description="Helical" evidence="8">
    <location>
        <begin position="187"/>
        <end position="205"/>
    </location>
</feature>
<evidence type="ECO:0000256" key="6">
    <source>
        <dbReference type="ARBA" id="ARBA00023136"/>
    </source>
</evidence>
<evidence type="ECO:0000256" key="7">
    <source>
        <dbReference type="SAM" id="MobiDB-lite"/>
    </source>
</evidence>
<name>A0A507DS46_9FUNG</name>
<feature type="region of interest" description="Disordered" evidence="7">
    <location>
        <begin position="458"/>
        <end position="487"/>
    </location>
</feature>
<dbReference type="Proteomes" id="UP000320475">
    <property type="component" value="Unassembled WGS sequence"/>
</dbReference>
<feature type="compositionally biased region" description="Polar residues" evidence="7">
    <location>
        <begin position="470"/>
        <end position="487"/>
    </location>
</feature>
<dbReference type="PANTHER" id="PTHR20772:SF2">
    <property type="entry name" value="PROTEIN FMP42"/>
    <property type="match status" value="1"/>
</dbReference>
<evidence type="ECO:0000313" key="10">
    <source>
        <dbReference type="EMBL" id="TPX54356.1"/>
    </source>
</evidence>
<feature type="transmembrane region" description="Helical" evidence="8">
    <location>
        <begin position="119"/>
        <end position="138"/>
    </location>
</feature>
<sequence length="487" mass="53280">MAFAEEYTVSQRLILVIIAVFSALTTAGVVFGFQALRPILIENHVYEHLCAGDEEKPCNAQILRFNLMFAIASTGTNVFALPIGHFLDYFGPRLAILVGSFLFLMGGILFGISGPTFDMYIVGYALLAVGGPFMYISCMHLSQAFPSRAGLIMAALTGSFDASSLIYLIFNWTYYALGASVPIQRFFIFYSIVPVALGVTMNFLMPTTSFTPRPILSITNDEEISRPNTVVDPALDERRPLIDRTEASGKDTTVALVMKQLKSVEFIGIASMTCIYMLKMNFYIGSLGEQLEDKPGAAENPAVVESILTLFNVALPAGGILAIPFIGFLLDNYMPSTVLLVLSALGLSFGVLGLIPNLPLQYVTALFFTMLRPLVYTAGNDYCGKTFGFITFGRVYGTMNLAAGGFNLVQYLLSNIAINLMNGQYWGVNLTVTLLQLSMIVFPIYLLYKPTPPNRWDDAYDSKNREQHRTSVSSNGSANGHAQSGLM</sequence>
<evidence type="ECO:0000256" key="5">
    <source>
        <dbReference type="ARBA" id="ARBA00022989"/>
    </source>
</evidence>
<dbReference type="Gene3D" id="1.20.1250.20">
    <property type="entry name" value="MFS general substrate transporter like domains"/>
    <property type="match status" value="1"/>
</dbReference>
<dbReference type="SUPFAM" id="SSF103473">
    <property type="entry name" value="MFS general substrate transporter"/>
    <property type="match status" value="1"/>
</dbReference>
<evidence type="ECO:0000256" key="4">
    <source>
        <dbReference type="ARBA" id="ARBA00022692"/>
    </source>
</evidence>
<dbReference type="InterPro" id="IPR011701">
    <property type="entry name" value="MFS"/>
</dbReference>
<evidence type="ECO:0000256" key="3">
    <source>
        <dbReference type="ARBA" id="ARBA00022448"/>
    </source>
</evidence>
<dbReference type="STRING" id="286115.A0A507DS46"/>
<keyword evidence="4 8" id="KW-0812">Transmembrane</keyword>
<accession>A0A507DS46</accession>
<evidence type="ECO:0000256" key="8">
    <source>
        <dbReference type="SAM" id="Phobius"/>
    </source>
</evidence>
<reference evidence="11 12" key="1">
    <citation type="journal article" date="2019" name="Sci. Rep.">
        <title>Comparative genomics of chytrid fungi reveal insights into the obligate biotrophic and pathogenic lifestyle of Synchytrium endobioticum.</title>
        <authorList>
            <person name="van de Vossenberg B.T.L.H."/>
            <person name="Warris S."/>
            <person name="Nguyen H.D.T."/>
            <person name="van Gent-Pelzer M.P.E."/>
            <person name="Joly D.L."/>
            <person name="van de Geest H.C."/>
            <person name="Bonants P.J.M."/>
            <person name="Smith D.S."/>
            <person name="Levesque C.A."/>
            <person name="van der Lee T.A.J."/>
        </authorList>
    </citation>
    <scope>NUCLEOTIDE SEQUENCE [LARGE SCALE GENOMIC DNA]</scope>
    <source>
        <strain evidence="9 12">LEV6574</strain>
        <strain evidence="10 11">MB42</strain>
    </source>
</reference>
<feature type="transmembrane region" description="Helical" evidence="8">
    <location>
        <begin position="337"/>
        <end position="356"/>
    </location>
</feature>
<dbReference type="GO" id="GO:0000329">
    <property type="term" value="C:fungal-type vacuole membrane"/>
    <property type="evidence" value="ECO:0007669"/>
    <property type="project" value="TreeGrafter"/>
</dbReference>
<comment type="subcellular location">
    <subcellularLocation>
        <location evidence="1">Membrane</location>
        <topology evidence="1">Multi-pass membrane protein</topology>
    </subcellularLocation>
</comment>
<feature type="compositionally biased region" description="Basic and acidic residues" evidence="7">
    <location>
        <begin position="458"/>
        <end position="469"/>
    </location>
</feature>
<evidence type="ECO:0000313" key="11">
    <source>
        <dbReference type="Proteomes" id="UP000317494"/>
    </source>
</evidence>
<feature type="transmembrane region" description="Helical" evidence="8">
    <location>
        <begin position="94"/>
        <end position="113"/>
    </location>
</feature>
<keyword evidence="3" id="KW-0813">Transport</keyword>
<feature type="transmembrane region" description="Helical" evidence="8">
    <location>
        <begin position="12"/>
        <end position="36"/>
    </location>
</feature>
<keyword evidence="5 8" id="KW-1133">Transmembrane helix</keyword>
<dbReference type="EMBL" id="QEAN01000006">
    <property type="protein sequence ID" value="TPX54356.1"/>
    <property type="molecule type" value="Genomic_DNA"/>
</dbReference>
<dbReference type="VEuPathDB" id="FungiDB:SeMB42_g00317"/>
<protein>
    <recommendedName>
        <fullName evidence="13">Nodulin-like domain-containing protein</fullName>
    </recommendedName>
</protein>
<evidence type="ECO:0008006" key="13">
    <source>
        <dbReference type="Google" id="ProtNLM"/>
    </source>
</evidence>
<dbReference type="PANTHER" id="PTHR20772">
    <property type="entry name" value="PROTEIN FMP42"/>
    <property type="match status" value="1"/>
</dbReference>
<comment type="caution">
    <text evidence="10">The sequence shown here is derived from an EMBL/GenBank/DDBJ whole genome shotgun (WGS) entry which is preliminary data.</text>
</comment>
<keyword evidence="6 8" id="KW-0472">Membrane</keyword>
<feature type="transmembrane region" description="Helical" evidence="8">
    <location>
        <begin position="67"/>
        <end position="87"/>
    </location>
</feature>
<feature type="transmembrane region" description="Helical" evidence="8">
    <location>
        <begin position="266"/>
        <end position="287"/>
    </location>
</feature>
<feature type="transmembrane region" description="Helical" evidence="8">
    <location>
        <begin position="307"/>
        <end position="330"/>
    </location>
</feature>
<dbReference type="Proteomes" id="UP000317494">
    <property type="component" value="Unassembled WGS sequence"/>
</dbReference>
<dbReference type="Pfam" id="PF07690">
    <property type="entry name" value="MFS_1"/>
    <property type="match status" value="1"/>
</dbReference>
<dbReference type="GO" id="GO:0022857">
    <property type="term" value="F:transmembrane transporter activity"/>
    <property type="evidence" value="ECO:0007669"/>
    <property type="project" value="InterPro"/>
</dbReference>
<comment type="similarity">
    <text evidence="2">Belongs to the SLC43A transporter (TC 2.A.1.44) family.</text>
</comment>
<proteinExistence type="inferred from homology"/>
<dbReference type="OrthoDB" id="330047at2759"/>
<evidence type="ECO:0000313" key="9">
    <source>
        <dbReference type="EMBL" id="TPX48746.1"/>
    </source>
</evidence>
<feature type="transmembrane region" description="Helical" evidence="8">
    <location>
        <begin position="150"/>
        <end position="175"/>
    </location>
</feature>
<gene>
    <name evidence="9" type="ORF">SeLEV6574_g01852</name>
    <name evidence="10" type="ORF">SeMB42_g00317</name>
</gene>
<feature type="transmembrane region" description="Helical" evidence="8">
    <location>
        <begin position="425"/>
        <end position="448"/>
    </location>
</feature>
<organism evidence="10 11">
    <name type="scientific">Synchytrium endobioticum</name>
    <dbReference type="NCBI Taxonomy" id="286115"/>
    <lineage>
        <taxon>Eukaryota</taxon>
        <taxon>Fungi</taxon>
        <taxon>Fungi incertae sedis</taxon>
        <taxon>Chytridiomycota</taxon>
        <taxon>Chytridiomycota incertae sedis</taxon>
        <taxon>Chytridiomycetes</taxon>
        <taxon>Synchytriales</taxon>
        <taxon>Synchytriaceae</taxon>
        <taxon>Synchytrium</taxon>
    </lineage>
</organism>
<dbReference type="InterPro" id="IPR036259">
    <property type="entry name" value="MFS_trans_sf"/>
</dbReference>
<dbReference type="EMBL" id="QEAM01000046">
    <property type="protein sequence ID" value="TPX48746.1"/>
    <property type="molecule type" value="Genomic_DNA"/>
</dbReference>
<evidence type="ECO:0000256" key="2">
    <source>
        <dbReference type="ARBA" id="ARBA00006595"/>
    </source>
</evidence>
<dbReference type="InterPro" id="IPR052599">
    <property type="entry name" value="SLC43A_AATransporter"/>
</dbReference>
<evidence type="ECO:0000256" key="1">
    <source>
        <dbReference type="ARBA" id="ARBA00004141"/>
    </source>
</evidence>
<dbReference type="AlphaFoldDB" id="A0A507DS46"/>